<dbReference type="PANTHER" id="PTHR41286">
    <property type="entry name" value="HNH NUCLEASE YAJD-RELATED"/>
    <property type="match status" value="1"/>
</dbReference>
<keyword evidence="1" id="KW-0540">Nuclease</keyword>
<dbReference type="GO" id="GO:0003676">
    <property type="term" value="F:nucleic acid binding"/>
    <property type="evidence" value="ECO:0007669"/>
    <property type="project" value="InterPro"/>
</dbReference>
<keyword evidence="2" id="KW-0378">Hydrolase</keyword>
<reference evidence="7" key="1">
    <citation type="submission" date="2010-12" db="EMBL/GenBank/DDBJ databases">
        <title>Complete sequence of Bacillus cellulosilyticus DSM 2522.</title>
        <authorList>
            <consortium name="US DOE Joint Genome Institute"/>
            <person name="Lucas S."/>
            <person name="Copeland A."/>
            <person name="Lapidus A."/>
            <person name="Cheng J.-F."/>
            <person name="Bruce D."/>
            <person name="Goodwin L."/>
            <person name="Pitluck S."/>
            <person name="Chertkov O."/>
            <person name="Detter J.C."/>
            <person name="Han C."/>
            <person name="Tapia R."/>
            <person name="Land M."/>
            <person name="Hauser L."/>
            <person name="Jeffries C."/>
            <person name="Kyrpides N."/>
            <person name="Ivanova N."/>
            <person name="Mikhailova N."/>
            <person name="Brumm P."/>
            <person name="Mead D."/>
            <person name="Woyke T."/>
        </authorList>
    </citation>
    <scope>NUCLEOTIDE SEQUENCE [LARGE SCALE GENOMIC DNA]</scope>
    <source>
        <strain evidence="7">DSM 2522</strain>
    </source>
</reference>
<accession>E6TVH4</accession>
<evidence type="ECO:0000256" key="4">
    <source>
        <dbReference type="ARBA" id="ARBA00040194"/>
    </source>
</evidence>
<evidence type="ECO:0000256" key="5">
    <source>
        <dbReference type="SAM" id="MobiDB-lite"/>
    </source>
</evidence>
<dbReference type="GO" id="GO:0005829">
    <property type="term" value="C:cytosol"/>
    <property type="evidence" value="ECO:0007669"/>
    <property type="project" value="TreeGrafter"/>
</dbReference>
<evidence type="ECO:0000313" key="8">
    <source>
        <dbReference type="Proteomes" id="UP000001401"/>
    </source>
</evidence>
<keyword evidence="7" id="KW-0255">Endonuclease</keyword>
<dbReference type="HOGENOM" id="CLU_108879_4_0_9"/>
<feature type="domain" description="HNH nuclease" evidence="6">
    <location>
        <begin position="59"/>
        <end position="115"/>
    </location>
</feature>
<protein>
    <recommendedName>
        <fullName evidence="4">Putative HNH nuclease YajD</fullName>
    </recommendedName>
</protein>
<dbReference type="GO" id="GO:0016787">
    <property type="term" value="F:hydrolase activity"/>
    <property type="evidence" value="ECO:0007669"/>
    <property type="project" value="UniProtKB-KW"/>
</dbReference>
<feature type="region of interest" description="Disordered" evidence="5">
    <location>
        <begin position="111"/>
        <end position="131"/>
    </location>
</feature>
<dbReference type="PANTHER" id="PTHR41286:SF1">
    <property type="entry name" value="HNH NUCLEASE YAJD-RELATED"/>
    <property type="match status" value="1"/>
</dbReference>
<evidence type="ECO:0000256" key="3">
    <source>
        <dbReference type="ARBA" id="ARBA00038412"/>
    </source>
</evidence>
<gene>
    <name evidence="7" type="ordered locus">Bcell_2736</name>
</gene>
<dbReference type="GO" id="GO:0004519">
    <property type="term" value="F:endonuclease activity"/>
    <property type="evidence" value="ECO:0007669"/>
    <property type="project" value="UniProtKB-KW"/>
</dbReference>
<dbReference type="OrthoDB" id="9811997at2"/>
<dbReference type="EMBL" id="CP002394">
    <property type="protein sequence ID" value="ADU30991.1"/>
    <property type="molecule type" value="Genomic_DNA"/>
</dbReference>
<dbReference type="AlphaFoldDB" id="E6TVH4"/>
<dbReference type="InterPro" id="IPR003615">
    <property type="entry name" value="HNH_nuc"/>
</dbReference>
<dbReference type="RefSeq" id="WP_013489324.1">
    <property type="nucleotide sequence ID" value="NC_014829.1"/>
</dbReference>
<evidence type="ECO:0000313" key="7">
    <source>
        <dbReference type="EMBL" id="ADU30991.1"/>
    </source>
</evidence>
<dbReference type="CDD" id="cd00085">
    <property type="entry name" value="HNHc"/>
    <property type="match status" value="1"/>
</dbReference>
<comment type="similarity">
    <text evidence="3">Belongs to the HNH nuclease family.</text>
</comment>
<dbReference type="Proteomes" id="UP000001401">
    <property type="component" value="Chromosome"/>
</dbReference>
<dbReference type="eggNOG" id="COG1403">
    <property type="taxonomic scope" value="Bacteria"/>
</dbReference>
<name>E6TVH4_EVAC2</name>
<dbReference type="GO" id="GO:0008270">
    <property type="term" value="F:zinc ion binding"/>
    <property type="evidence" value="ECO:0007669"/>
    <property type="project" value="InterPro"/>
</dbReference>
<evidence type="ECO:0000256" key="2">
    <source>
        <dbReference type="ARBA" id="ARBA00022801"/>
    </source>
</evidence>
<proteinExistence type="inferred from homology"/>
<keyword evidence="8" id="KW-1185">Reference proteome</keyword>
<dbReference type="SMART" id="SM00507">
    <property type="entry name" value="HNHc"/>
    <property type="match status" value="1"/>
</dbReference>
<evidence type="ECO:0000259" key="6">
    <source>
        <dbReference type="SMART" id="SM00507"/>
    </source>
</evidence>
<organism evidence="7 8">
    <name type="scientific">Evansella cellulosilytica (strain ATCC 21833 / DSM 2522 / FERM P-1141 / JCM 9156 / N-4)</name>
    <name type="common">Bacillus cellulosilyticus</name>
    <dbReference type="NCBI Taxonomy" id="649639"/>
    <lineage>
        <taxon>Bacteria</taxon>
        <taxon>Bacillati</taxon>
        <taxon>Bacillota</taxon>
        <taxon>Bacilli</taxon>
        <taxon>Bacillales</taxon>
        <taxon>Bacillaceae</taxon>
        <taxon>Evansella</taxon>
    </lineage>
</organism>
<dbReference type="KEGG" id="bco:Bcell_2736"/>
<evidence type="ECO:0000256" key="1">
    <source>
        <dbReference type="ARBA" id="ARBA00022722"/>
    </source>
</evidence>
<feature type="compositionally biased region" description="Basic and acidic residues" evidence="5">
    <location>
        <begin position="116"/>
        <end position="131"/>
    </location>
</feature>
<dbReference type="Pfam" id="PF01844">
    <property type="entry name" value="HNH"/>
    <property type="match status" value="1"/>
</dbReference>
<dbReference type="InterPro" id="IPR002711">
    <property type="entry name" value="HNH"/>
</dbReference>
<dbReference type="STRING" id="649639.Bcell_2736"/>
<sequence length="131" mass="15699">MKRPLKPCHNPKCRELTRERYCEKHKAAYEEKQKQIQKDYDKQRGSSTERGYDYRWQKASRSFLKRNPLCVCEECKKKIVPLPANVVDHITPHKGNMKLFWDKNNWQSMNKRCHDKKTAKEDGGFGRDSKR</sequence>